<keyword evidence="5" id="KW-0813">Transport</keyword>
<evidence type="ECO:0000313" key="6">
    <source>
        <dbReference type="EMBL" id="KIO20575.1"/>
    </source>
</evidence>
<proteinExistence type="inferred from homology"/>
<dbReference type="STRING" id="1051891.A0A0C3PYW4"/>
<dbReference type="Pfam" id="PF04145">
    <property type="entry name" value="Ctr"/>
    <property type="match status" value="1"/>
</dbReference>
<dbReference type="PANTHER" id="PTHR12483">
    <property type="entry name" value="SOLUTE CARRIER FAMILY 31 COPPER TRANSPORTERS"/>
    <property type="match status" value="1"/>
</dbReference>
<evidence type="ECO:0000256" key="4">
    <source>
        <dbReference type="ARBA" id="ARBA00023136"/>
    </source>
</evidence>
<dbReference type="Proteomes" id="UP000054248">
    <property type="component" value="Unassembled WGS sequence"/>
</dbReference>
<dbReference type="AlphaFoldDB" id="A0A0C3PYW4"/>
<evidence type="ECO:0000256" key="2">
    <source>
        <dbReference type="ARBA" id="ARBA00022692"/>
    </source>
</evidence>
<evidence type="ECO:0000256" key="1">
    <source>
        <dbReference type="ARBA" id="ARBA00004141"/>
    </source>
</evidence>
<evidence type="ECO:0000256" key="3">
    <source>
        <dbReference type="ARBA" id="ARBA00022989"/>
    </source>
</evidence>
<protein>
    <recommendedName>
        <fullName evidence="5">Copper transport protein</fullName>
    </recommendedName>
</protein>
<dbReference type="OrthoDB" id="73901at2759"/>
<gene>
    <name evidence="6" type="ORF">M407DRAFT_245746</name>
</gene>
<dbReference type="EMBL" id="KN823169">
    <property type="protein sequence ID" value="KIO20575.1"/>
    <property type="molecule type" value="Genomic_DNA"/>
</dbReference>
<sequence>MSHDHGMDGMDMGDDSSSMGMVMYLHFNNPFADSLWFKGWTPGSKGALVGACIGLFLLALVERLLAGMRGVMEAWWRRKTDAILVRSLSINRASQTRSSGDRSSVEQKGEIVESVEAAVPPGSVVTSRTSIRRVLPPFIPSHELARAAFHVSQTFVGYGLMLVVMTFNASYIISILVGSFTGELLFGRFAQQGDHA</sequence>
<feature type="transmembrane region" description="Helical" evidence="5">
    <location>
        <begin position="155"/>
        <end position="177"/>
    </location>
</feature>
<reference evidence="7" key="2">
    <citation type="submission" date="2015-01" db="EMBL/GenBank/DDBJ databases">
        <title>Evolutionary Origins and Diversification of the Mycorrhizal Mutualists.</title>
        <authorList>
            <consortium name="DOE Joint Genome Institute"/>
            <consortium name="Mycorrhizal Genomics Consortium"/>
            <person name="Kohler A."/>
            <person name="Kuo A."/>
            <person name="Nagy L.G."/>
            <person name="Floudas D."/>
            <person name="Copeland A."/>
            <person name="Barry K.W."/>
            <person name="Cichocki N."/>
            <person name="Veneault-Fourrey C."/>
            <person name="LaButti K."/>
            <person name="Lindquist E.A."/>
            <person name="Lipzen A."/>
            <person name="Lundell T."/>
            <person name="Morin E."/>
            <person name="Murat C."/>
            <person name="Riley R."/>
            <person name="Ohm R."/>
            <person name="Sun H."/>
            <person name="Tunlid A."/>
            <person name="Henrissat B."/>
            <person name="Grigoriev I.V."/>
            <person name="Hibbett D.S."/>
            <person name="Martin F."/>
        </authorList>
    </citation>
    <scope>NUCLEOTIDE SEQUENCE [LARGE SCALE GENOMIC DNA]</scope>
    <source>
        <strain evidence="7">MUT 4182</strain>
    </source>
</reference>
<evidence type="ECO:0000256" key="5">
    <source>
        <dbReference type="RuleBase" id="RU367022"/>
    </source>
</evidence>
<comment type="similarity">
    <text evidence="5">Belongs to the copper transporter (Ctr) (TC 1.A.56) family. SLC31A subfamily.</text>
</comment>
<keyword evidence="4 5" id="KW-0472">Membrane</keyword>
<dbReference type="GO" id="GO:0005375">
    <property type="term" value="F:copper ion transmembrane transporter activity"/>
    <property type="evidence" value="ECO:0007669"/>
    <property type="project" value="UniProtKB-UniRule"/>
</dbReference>
<feature type="transmembrane region" description="Helical" evidence="5">
    <location>
        <begin position="46"/>
        <end position="65"/>
    </location>
</feature>
<dbReference type="PANTHER" id="PTHR12483:SF27">
    <property type="entry name" value="COPPER TRANSPORT PROTEIN CTR1"/>
    <property type="match status" value="1"/>
</dbReference>
<dbReference type="GO" id="GO:0005886">
    <property type="term" value="C:plasma membrane"/>
    <property type="evidence" value="ECO:0007669"/>
    <property type="project" value="TreeGrafter"/>
</dbReference>
<organism evidence="6 7">
    <name type="scientific">Tulasnella calospora MUT 4182</name>
    <dbReference type="NCBI Taxonomy" id="1051891"/>
    <lineage>
        <taxon>Eukaryota</taxon>
        <taxon>Fungi</taxon>
        <taxon>Dikarya</taxon>
        <taxon>Basidiomycota</taxon>
        <taxon>Agaricomycotina</taxon>
        <taxon>Agaricomycetes</taxon>
        <taxon>Cantharellales</taxon>
        <taxon>Tulasnellaceae</taxon>
        <taxon>Tulasnella</taxon>
    </lineage>
</organism>
<keyword evidence="5" id="KW-0187">Copper transport</keyword>
<accession>A0A0C3PYW4</accession>
<name>A0A0C3PYW4_9AGAM</name>
<evidence type="ECO:0000313" key="7">
    <source>
        <dbReference type="Proteomes" id="UP000054248"/>
    </source>
</evidence>
<keyword evidence="3 5" id="KW-1133">Transmembrane helix</keyword>
<dbReference type="HOGENOM" id="CLU_090404_0_1_1"/>
<keyword evidence="5" id="KW-0406">Ion transport</keyword>
<dbReference type="InterPro" id="IPR007274">
    <property type="entry name" value="Cop_transporter"/>
</dbReference>
<keyword evidence="5" id="KW-0186">Copper</keyword>
<comment type="subcellular location">
    <subcellularLocation>
        <location evidence="1 5">Membrane</location>
        <topology evidence="1 5">Multi-pass membrane protein</topology>
    </subcellularLocation>
</comment>
<keyword evidence="2 5" id="KW-0812">Transmembrane</keyword>
<keyword evidence="7" id="KW-1185">Reference proteome</keyword>
<reference evidence="6 7" key="1">
    <citation type="submission" date="2014-04" db="EMBL/GenBank/DDBJ databases">
        <authorList>
            <consortium name="DOE Joint Genome Institute"/>
            <person name="Kuo A."/>
            <person name="Girlanda M."/>
            <person name="Perotto S."/>
            <person name="Kohler A."/>
            <person name="Nagy L.G."/>
            <person name="Floudas D."/>
            <person name="Copeland A."/>
            <person name="Barry K.W."/>
            <person name="Cichocki N."/>
            <person name="Veneault-Fourrey C."/>
            <person name="LaButti K."/>
            <person name="Lindquist E.A."/>
            <person name="Lipzen A."/>
            <person name="Lundell T."/>
            <person name="Morin E."/>
            <person name="Murat C."/>
            <person name="Sun H."/>
            <person name="Tunlid A."/>
            <person name="Henrissat B."/>
            <person name="Grigoriev I.V."/>
            <person name="Hibbett D.S."/>
            <person name="Martin F."/>
            <person name="Nordberg H.P."/>
            <person name="Cantor M.N."/>
            <person name="Hua S.X."/>
        </authorList>
    </citation>
    <scope>NUCLEOTIDE SEQUENCE [LARGE SCALE GENOMIC DNA]</scope>
    <source>
        <strain evidence="6 7">MUT 4182</strain>
    </source>
</reference>